<organism evidence="10 11">
    <name type="scientific">Segatella oris F0302</name>
    <dbReference type="NCBI Taxonomy" id="649760"/>
    <lineage>
        <taxon>Bacteria</taxon>
        <taxon>Pseudomonadati</taxon>
        <taxon>Bacteroidota</taxon>
        <taxon>Bacteroidia</taxon>
        <taxon>Bacteroidales</taxon>
        <taxon>Prevotellaceae</taxon>
        <taxon>Segatella</taxon>
    </lineage>
</organism>
<comment type="catalytic activity">
    <reaction evidence="4">
        <text>Random hydrolysis of (1-&gt;4)-beta-D-mannosidic linkages in mannans, galactomannans and glucomannans.</text>
        <dbReference type="EC" id="3.2.1.78"/>
    </reaction>
</comment>
<evidence type="ECO:0000256" key="2">
    <source>
        <dbReference type="ARBA" id="ARBA00022801"/>
    </source>
</evidence>
<reference evidence="10 11" key="1">
    <citation type="submission" date="2009-11" db="EMBL/GenBank/DDBJ databases">
        <authorList>
            <person name="Weinstock G."/>
            <person name="Sodergren E."/>
            <person name="Clifton S."/>
            <person name="Fulton L."/>
            <person name="Fulton B."/>
            <person name="Courtney L."/>
            <person name="Fronick C."/>
            <person name="Harrison M."/>
            <person name="Strong C."/>
            <person name="Farmer C."/>
            <person name="Delahaunty K."/>
            <person name="Markovic C."/>
            <person name="Hall O."/>
            <person name="Minx P."/>
            <person name="Tomlinson C."/>
            <person name="Mitreva M."/>
            <person name="Nelson J."/>
            <person name="Hou S."/>
            <person name="Wollam A."/>
            <person name="Pepin K.H."/>
            <person name="Johnson M."/>
            <person name="Bhonagiri V."/>
            <person name="Nash W.E."/>
            <person name="Warren W."/>
            <person name="Chinwalla A."/>
            <person name="Mardis E.R."/>
            <person name="Wilson R.K."/>
        </authorList>
    </citation>
    <scope>NUCLEOTIDE SEQUENCE [LARGE SCALE GENOMIC DNA]</scope>
    <source>
        <strain evidence="10 11">F0302</strain>
    </source>
</reference>
<accession>D1QUQ9</accession>
<dbReference type="RefSeq" id="WP_004375080.1">
    <property type="nucleotide sequence ID" value="NZ_GG703888.1"/>
</dbReference>
<dbReference type="AlphaFoldDB" id="D1QUQ9"/>
<dbReference type="Gene3D" id="3.20.20.80">
    <property type="entry name" value="Glycosidases"/>
    <property type="match status" value="1"/>
</dbReference>
<sequence length="374" mass="42863">MRKILFVMAIVILTTNANANRKVQQTPAQKLIERLHVLQKRGVMFGHQDALFYGTTWKWEYGRSDVNDVCGDYPAVLGCELGGLELGNEKNLDGVPFDKMRQQIIDHYQKGGIITISWHPYNPVTGKDAWHTEGNAVTEVLPGGKETAKLQLWHKRLAEFFASLKDQKGNIVPVIFRPWHEMGGAWFWWGSKQCTPTQYVALFHLTFEAMKHAGLHNLVWSYSPNAQADDTPEQYFRFYPGDGYVDILGIDLYQYGTGKDFITQCQNEMCIMSAYAQKHHKLYALTEAGYRNTPDAKWYSSTLLPGIKGYAPIYVLLWRNAWDNAEENFGPAPEKACADDFRNIYKKGDFIFRSKLSDMQRKPYSVVGKKHNKK</sequence>
<dbReference type="PANTHER" id="PTHR40079">
    <property type="entry name" value="MANNAN ENDO-1,4-BETA-MANNOSIDASE E-RELATED"/>
    <property type="match status" value="1"/>
</dbReference>
<evidence type="ECO:0000256" key="5">
    <source>
        <dbReference type="PIRSR" id="PIRSR018168-1"/>
    </source>
</evidence>
<evidence type="ECO:0000256" key="1">
    <source>
        <dbReference type="ARBA" id="ARBA00007754"/>
    </source>
</evidence>
<dbReference type="InterPro" id="IPR016714">
    <property type="entry name" value="MANB/E"/>
</dbReference>
<dbReference type="PIRSF" id="PIRSF018168">
    <property type="entry name" value="Mannan-1_4-beta-mannosidase"/>
    <property type="match status" value="1"/>
</dbReference>
<evidence type="ECO:0000313" key="11">
    <source>
        <dbReference type="Proteomes" id="UP000004079"/>
    </source>
</evidence>
<evidence type="ECO:0000256" key="8">
    <source>
        <dbReference type="PROSITE-ProRule" id="PRU01100"/>
    </source>
</evidence>
<gene>
    <name evidence="10" type="ORF">HMPREF0971_02744</name>
</gene>
<dbReference type="EC" id="3.2.1.78" evidence="4"/>
<evidence type="ECO:0000256" key="4">
    <source>
        <dbReference type="PIRNR" id="PIRNR018168"/>
    </source>
</evidence>
<dbReference type="SUPFAM" id="SSF51445">
    <property type="entry name" value="(Trans)glycosidases"/>
    <property type="match status" value="1"/>
</dbReference>
<dbReference type="Proteomes" id="UP000004079">
    <property type="component" value="Unassembled WGS sequence"/>
</dbReference>
<dbReference type="GO" id="GO:0005576">
    <property type="term" value="C:extracellular region"/>
    <property type="evidence" value="ECO:0007669"/>
    <property type="project" value="UniProtKB-SubCell"/>
</dbReference>
<comment type="caution">
    <text evidence="10">The sequence shown here is derived from an EMBL/GenBank/DDBJ whole genome shotgun (WGS) entry which is preliminary data.</text>
</comment>
<evidence type="ECO:0000256" key="7">
    <source>
        <dbReference type="PIRSR" id="PIRSR018168-3"/>
    </source>
</evidence>
<dbReference type="STRING" id="649760.HMPREF0971_02744"/>
<dbReference type="InterPro" id="IPR000805">
    <property type="entry name" value="Glyco_hydro_26"/>
</dbReference>
<keyword evidence="3 4" id="KW-0326">Glycosidase</keyword>
<dbReference type="EMBL" id="ACUZ02000049">
    <property type="protein sequence ID" value="EFB30857.1"/>
    <property type="molecule type" value="Genomic_DNA"/>
</dbReference>
<name>D1QUQ9_9BACT</name>
<feature type="site" description="Plays an important role in maintaining the position of the catalytic nucleophile" evidence="7">
    <location>
        <position position="180"/>
    </location>
</feature>
<feature type="binding site" evidence="6">
    <location>
        <position position="253"/>
    </location>
    <ligand>
        <name>substrate</name>
    </ligand>
</feature>
<feature type="binding site" evidence="6">
    <location>
        <position position="186"/>
    </location>
    <ligand>
        <name>substrate</name>
    </ligand>
</feature>
<feature type="signal peptide" evidence="4">
    <location>
        <begin position="1"/>
        <end position="19"/>
    </location>
</feature>
<feature type="active site" description="Nucleophile" evidence="5 8">
    <location>
        <position position="287"/>
    </location>
</feature>
<keyword evidence="4" id="KW-0732">Signal</keyword>
<dbReference type="GO" id="GO:0006080">
    <property type="term" value="P:substituted mannan metabolic process"/>
    <property type="evidence" value="ECO:0007669"/>
    <property type="project" value="UniProtKB-UniRule"/>
</dbReference>
<keyword evidence="2 4" id="KW-0378">Hydrolase</keyword>
<evidence type="ECO:0000259" key="9">
    <source>
        <dbReference type="PROSITE" id="PS51764"/>
    </source>
</evidence>
<comment type="subcellular location">
    <subcellularLocation>
        <location evidence="4">Secreted</location>
    </subcellularLocation>
</comment>
<dbReference type="PANTHER" id="PTHR40079:SF4">
    <property type="entry name" value="GH26 DOMAIN-CONTAINING PROTEIN-RELATED"/>
    <property type="match status" value="1"/>
</dbReference>
<feature type="active site" description="Proton donor" evidence="5 8">
    <location>
        <position position="181"/>
    </location>
</feature>
<evidence type="ECO:0000256" key="3">
    <source>
        <dbReference type="ARBA" id="ARBA00023295"/>
    </source>
</evidence>
<dbReference type="PRINTS" id="PR00739">
    <property type="entry name" value="GLHYDRLASE26"/>
</dbReference>
<dbReference type="PROSITE" id="PS51764">
    <property type="entry name" value="GH26"/>
    <property type="match status" value="1"/>
</dbReference>
<protein>
    <recommendedName>
        <fullName evidence="4">Mannan endo-1,4-beta-mannosidase</fullName>
        <ecNumber evidence="4">3.2.1.78</ecNumber>
    </recommendedName>
</protein>
<dbReference type="InterPro" id="IPR017853">
    <property type="entry name" value="GH"/>
</dbReference>
<dbReference type="InterPro" id="IPR022790">
    <property type="entry name" value="GH26_dom"/>
</dbReference>
<comment type="similarity">
    <text evidence="1 4 8">Belongs to the glycosyl hydrolase 26 family.</text>
</comment>
<dbReference type="Pfam" id="PF02156">
    <property type="entry name" value="Glyco_hydro_26"/>
    <property type="match status" value="1"/>
</dbReference>
<evidence type="ECO:0000256" key="6">
    <source>
        <dbReference type="PIRSR" id="PIRSR018168-2"/>
    </source>
</evidence>
<feature type="binding site" evidence="6">
    <location>
        <position position="119"/>
    </location>
    <ligand>
        <name>substrate</name>
    </ligand>
</feature>
<keyword evidence="4" id="KW-0964">Secreted</keyword>
<dbReference type="GO" id="GO:0016985">
    <property type="term" value="F:mannan endo-1,4-beta-mannosidase activity"/>
    <property type="evidence" value="ECO:0007669"/>
    <property type="project" value="UniProtKB-UniRule"/>
</dbReference>
<proteinExistence type="inferred from homology"/>
<feature type="domain" description="GH26" evidence="9">
    <location>
        <begin position="26"/>
        <end position="354"/>
    </location>
</feature>
<feature type="chain" id="PRO_5010756394" description="Mannan endo-1,4-beta-mannosidase" evidence="4">
    <location>
        <begin position="20"/>
        <end position="374"/>
    </location>
</feature>
<dbReference type="HOGENOM" id="CLU_016930_0_1_10"/>
<evidence type="ECO:0000313" key="10">
    <source>
        <dbReference type="EMBL" id="EFB30857.1"/>
    </source>
</evidence>
<keyword evidence="4" id="KW-0119">Carbohydrate metabolism</keyword>